<organism evidence="8 9">
    <name type="scientific">Methyloradius palustris</name>
    <dbReference type="NCBI Taxonomy" id="2778876"/>
    <lineage>
        <taxon>Bacteria</taxon>
        <taxon>Pseudomonadati</taxon>
        <taxon>Pseudomonadota</taxon>
        <taxon>Betaproteobacteria</taxon>
        <taxon>Nitrosomonadales</taxon>
        <taxon>Methylophilaceae</taxon>
        <taxon>Methyloradius</taxon>
    </lineage>
</organism>
<dbReference type="PANTHER" id="PTHR10491">
    <property type="entry name" value="DTDP-4-DEHYDRORHAMNOSE REDUCTASE"/>
    <property type="match status" value="1"/>
</dbReference>
<dbReference type="Gene3D" id="3.40.50.720">
    <property type="entry name" value="NAD(P)-binding Rossmann-like Domain"/>
    <property type="match status" value="1"/>
</dbReference>
<evidence type="ECO:0000259" key="7">
    <source>
        <dbReference type="Pfam" id="PF04321"/>
    </source>
</evidence>
<dbReference type="RefSeq" id="WP_221765444.1">
    <property type="nucleotide sequence ID" value="NZ_AP024110.1"/>
</dbReference>
<reference evidence="8" key="1">
    <citation type="journal article" date="2021" name="Arch. Microbiol.">
        <title>Methyloradius palustris gen. nov., sp. nov., a methanol-oxidizing bacterium isolated from snow.</title>
        <authorList>
            <person name="Miyadera T."/>
            <person name="Kojima H."/>
            <person name="Fukui M."/>
        </authorList>
    </citation>
    <scope>NUCLEOTIDE SEQUENCE</scope>
    <source>
        <strain evidence="8">Zm11</strain>
    </source>
</reference>
<dbReference type="KEGG" id="mpau:ZMTM_12280"/>
<dbReference type="EC" id="1.1.1.133" evidence="3 6"/>
<feature type="domain" description="RmlD-like substrate binding" evidence="7">
    <location>
        <begin position="6"/>
        <end position="297"/>
    </location>
</feature>
<dbReference type="GO" id="GO:0019305">
    <property type="term" value="P:dTDP-rhamnose biosynthetic process"/>
    <property type="evidence" value="ECO:0007669"/>
    <property type="project" value="UniProtKB-UniPathway"/>
</dbReference>
<dbReference type="Pfam" id="PF04321">
    <property type="entry name" value="RmlD_sub_bind"/>
    <property type="match status" value="1"/>
</dbReference>
<dbReference type="InterPro" id="IPR005913">
    <property type="entry name" value="dTDP_dehydrorham_reduct"/>
</dbReference>
<protein>
    <recommendedName>
        <fullName evidence="4 6">dTDP-4-dehydrorhamnose reductase</fullName>
        <ecNumber evidence="3 6">1.1.1.133</ecNumber>
    </recommendedName>
</protein>
<proteinExistence type="inferred from homology"/>
<comment type="cofactor">
    <cofactor evidence="6">
        <name>Mg(2+)</name>
        <dbReference type="ChEBI" id="CHEBI:18420"/>
    </cofactor>
    <text evidence="6">Binds 1 Mg(2+) ion per monomer.</text>
</comment>
<comment type="function">
    <text evidence="6">Catalyzes the reduction of dTDP-6-deoxy-L-lyxo-4-hexulose to yield dTDP-L-rhamnose.</text>
</comment>
<dbReference type="NCBIfam" id="TIGR01214">
    <property type="entry name" value="rmlD"/>
    <property type="match status" value="1"/>
</dbReference>
<name>A0A8D5GE42_9PROT</name>
<dbReference type="UniPathway" id="UPA00124"/>
<dbReference type="InterPro" id="IPR036291">
    <property type="entry name" value="NAD(P)-bd_dom_sf"/>
</dbReference>
<evidence type="ECO:0000313" key="9">
    <source>
        <dbReference type="Proteomes" id="UP000826722"/>
    </source>
</evidence>
<keyword evidence="9" id="KW-1185">Reference proteome</keyword>
<comment type="similarity">
    <text evidence="2 6">Belongs to the dTDP-4-dehydrorhamnose reductase family.</text>
</comment>
<dbReference type="SUPFAM" id="SSF51735">
    <property type="entry name" value="NAD(P)-binding Rossmann-fold domains"/>
    <property type="match status" value="1"/>
</dbReference>
<comment type="pathway">
    <text evidence="1 6">Carbohydrate biosynthesis; dTDP-L-rhamnose biosynthesis.</text>
</comment>
<dbReference type="GO" id="GO:0008831">
    <property type="term" value="F:dTDP-4-dehydrorhamnose reductase activity"/>
    <property type="evidence" value="ECO:0007669"/>
    <property type="project" value="UniProtKB-EC"/>
</dbReference>
<sequence>MQPFKRILLTGVNGQVGHALKARLTTIGELVALDRSQLDLANADAIRSAVQAIKPDLIINPAAYTAVDIAESQPLQAQAVNAIAPGIFAEEAAKINALLIHYSTDYVFDGLKNSPYVEDDLTQPVSVYGKSKLAGEDAIRAVGVPHLILRTSWVYGSYGKNFLRTILRLASEREGLKIVADQIGAPTSADAIADATVTILRDIKSGQSGTYHLTNAGETSLYGFAQGIVDTYEGMQAVKGWPDLKTYVSNILPITTSEYPTPAARPANSRLNCSKLKHDFNIELADWREALLDVMHSANFRPQQ</sequence>
<dbReference type="Gene3D" id="3.90.25.10">
    <property type="entry name" value="UDP-galactose 4-epimerase, domain 1"/>
    <property type="match status" value="1"/>
</dbReference>
<gene>
    <name evidence="8" type="primary">rmlD_2</name>
    <name evidence="8" type="ORF">ZMTM_12280</name>
</gene>
<evidence type="ECO:0000256" key="4">
    <source>
        <dbReference type="ARBA" id="ARBA00017099"/>
    </source>
</evidence>
<evidence type="ECO:0000256" key="3">
    <source>
        <dbReference type="ARBA" id="ARBA00012929"/>
    </source>
</evidence>
<keyword evidence="6" id="KW-0560">Oxidoreductase</keyword>
<dbReference type="Proteomes" id="UP000826722">
    <property type="component" value="Chromosome"/>
</dbReference>
<dbReference type="PANTHER" id="PTHR10491:SF4">
    <property type="entry name" value="METHIONINE ADENOSYLTRANSFERASE 2 SUBUNIT BETA"/>
    <property type="match status" value="1"/>
</dbReference>
<evidence type="ECO:0000256" key="2">
    <source>
        <dbReference type="ARBA" id="ARBA00010944"/>
    </source>
</evidence>
<evidence type="ECO:0000256" key="5">
    <source>
        <dbReference type="ARBA" id="ARBA00048200"/>
    </source>
</evidence>
<dbReference type="InterPro" id="IPR029903">
    <property type="entry name" value="RmlD-like-bd"/>
</dbReference>
<dbReference type="CDD" id="cd05254">
    <property type="entry name" value="dTDP_HR_like_SDR_e"/>
    <property type="match status" value="1"/>
</dbReference>
<evidence type="ECO:0000256" key="1">
    <source>
        <dbReference type="ARBA" id="ARBA00004781"/>
    </source>
</evidence>
<dbReference type="AlphaFoldDB" id="A0A8D5GE42"/>
<dbReference type="GO" id="GO:0005829">
    <property type="term" value="C:cytosol"/>
    <property type="evidence" value="ECO:0007669"/>
    <property type="project" value="TreeGrafter"/>
</dbReference>
<evidence type="ECO:0000256" key="6">
    <source>
        <dbReference type="RuleBase" id="RU364082"/>
    </source>
</evidence>
<accession>A0A8D5GE42</accession>
<comment type="catalytic activity">
    <reaction evidence="5 6">
        <text>dTDP-beta-L-rhamnose + NADP(+) = dTDP-4-dehydro-beta-L-rhamnose + NADPH + H(+)</text>
        <dbReference type="Rhea" id="RHEA:21796"/>
        <dbReference type="ChEBI" id="CHEBI:15378"/>
        <dbReference type="ChEBI" id="CHEBI:57510"/>
        <dbReference type="ChEBI" id="CHEBI:57783"/>
        <dbReference type="ChEBI" id="CHEBI:58349"/>
        <dbReference type="ChEBI" id="CHEBI:62830"/>
        <dbReference type="EC" id="1.1.1.133"/>
    </reaction>
</comment>
<dbReference type="EMBL" id="AP024110">
    <property type="protein sequence ID" value="BCM24969.1"/>
    <property type="molecule type" value="Genomic_DNA"/>
</dbReference>
<evidence type="ECO:0000313" key="8">
    <source>
        <dbReference type="EMBL" id="BCM24969.1"/>
    </source>
</evidence>
<keyword evidence="6" id="KW-0521">NADP</keyword>